<evidence type="ECO:0000313" key="3">
    <source>
        <dbReference type="Proteomes" id="UP001652623"/>
    </source>
</evidence>
<name>A0ABM3I520_ZIZJJ</name>
<dbReference type="GeneID" id="107432768"/>
<proteinExistence type="predicted"/>
<organism evidence="3 4">
    <name type="scientific">Ziziphus jujuba</name>
    <name type="common">Chinese jujube</name>
    <name type="synonym">Ziziphus sativa</name>
    <dbReference type="NCBI Taxonomy" id="326968"/>
    <lineage>
        <taxon>Eukaryota</taxon>
        <taxon>Viridiplantae</taxon>
        <taxon>Streptophyta</taxon>
        <taxon>Embryophyta</taxon>
        <taxon>Tracheophyta</taxon>
        <taxon>Spermatophyta</taxon>
        <taxon>Magnoliopsida</taxon>
        <taxon>eudicotyledons</taxon>
        <taxon>Gunneridae</taxon>
        <taxon>Pentapetalae</taxon>
        <taxon>rosids</taxon>
        <taxon>fabids</taxon>
        <taxon>Rosales</taxon>
        <taxon>Rhamnaceae</taxon>
        <taxon>Paliureae</taxon>
        <taxon>Ziziphus</taxon>
    </lineage>
</organism>
<keyword evidence="1" id="KW-0175">Coiled coil</keyword>
<feature type="compositionally biased region" description="Basic and acidic residues" evidence="2">
    <location>
        <begin position="607"/>
        <end position="619"/>
    </location>
</feature>
<feature type="compositionally biased region" description="Polar residues" evidence="2">
    <location>
        <begin position="584"/>
        <end position="595"/>
    </location>
</feature>
<dbReference type="RefSeq" id="XP_048320764.2">
    <property type="nucleotide sequence ID" value="XM_048464807.2"/>
</dbReference>
<feature type="coiled-coil region" evidence="1">
    <location>
        <begin position="350"/>
        <end position="398"/>
    </location>
</feature>
<feature type="region of interest" description="Disordered" evidence="2">
    <location>
        <begin position="496"/>
        <end position="516"/>
    </location>
</feature>
<sequence length="666" mass="75594">MSWLRTAVNKAVEAGGKNNLTRTVRNYADSVVFQAGNAVAGGARILQDRIGARNLKSFSHTVKRVEEVSVSCRGIERVQLLRRWLVALKEVEKLSNFYDNNSKFPVDRPNSDESRDSPKVPTLVYYIDSVGDEPKTFREVFLYSQALEGITLSMILEAPNEEEVSLLLEIYGLCLTGGKEVHDAVMSNVQALAKAFSSYQDEVLVKREELLQFAQDAITGLKINSELARIDAESSSIKEKLDKIKAVQQPLSDSQEKSREEKTIVEDLGQALSEVHLYVNLEALLLKKKSLSNGDSPKEHDDKVHKLKILSESLANSTSKAEKRILDNRFQKEEALNFRVAKANEVFQLEKELVADIRQFERQRDELEAEIKKVNASLAAARARLHNMREERDQFDDASNQILVHLKTKEDELSRSIASCRAEADVVDTWVTFLEGTWVLQASYTEQKEKQVKGELERYGEHFANLVIHLLSTYKDRLSPLINHIKELAEDLSKSQGSKTTFGEDDESSKVTNTRKDLEEEYVDGESKILATFRVIDATKSQYYVQTEGIYRKEEQKIAELFSAVEKLTVEFESIERPTLEIETPTQRSETPFSDKSNKSPLAIYKQRPDTPEYKKNGAMEKNTLPAEVEITNLVSAYEKFDGEDSPEVINAEEINDWEFDALDKD</sequence>
<evidence type="ECO:0000256" key="2">
    <source>
        <dbReference type="SAM" id="MobiDB-lite"/>
    </source>
</evidence>
<dbReference type="Proteomes" id="UP001652623">
    <property type="component" value="Chromosome 11"/>
</dbReference>
<accession>A0ABM3I520</accession>
<dbReference type="PANTHER" id="PTHR34121:SF5">
    <property type="entry name" value="CENTROSOMAL PROTEIN OF 135 KDA-LIKE PROTEIN"/>
    <property type="match status" value="1"/>
</dbReference>
<dbReference type="PANTHER" id="PTHR34121">
    <property type="entry name" value="MYOSIN-11"/>
    <property type="match status" value="1"/>
</dbReference>
<feature type="region of interest" description="Disordered" evidence="2">
    <location>
        <begin position="582"/>
        <end position="620"/>
    </location>
</feature>
<protein>
    <submittedName>
        <fullName evidence="4">Uncharacterized protein LOC107432768 isoform X1</fullName>
    </submittedName>
</protein>
<gene>
    <name evidence="4" type="primary">LOC107432768</name>
</gene>
<evidence type="ECO:0000256" key="1">
    <source>
        <dbReference type="SAM" id="Coils"/>
    </source>
</evidence>
<keyword evidence="3" id="KW-1185">Reference proteome</keyword>
<evidence type="ECO:0000313" key="4">
    <source>
        <dbReference type="RefSeq" id="XP_048320764.2"/>
    </source>
</evidence>
<reference evidence="4" key="1">
    <citation type="submission" date="2025-08" db="UniProtKB">
        <authorList>
            <consortium name="RefSeq"/>
        </authorList>
    </citation>
    <scope>IDENTIFICATION</scope>
    <source>
        <tissue evidence="4">Seedling</tissue>
    </source>
</reference>